<dbReference type="InterPro" id="IPR003016">
    <property type="entry name" value="2-oxoA_DH_lipoyl-BS"/>
</dbReference>
<dbReference type="GO" id="GO:0033512">
    <property type="term" value="P:L-lysine catabolic process to acetyl-CoA via saccharopine"/>
    <property type="evidence" value="ECO:0007669"/>
    <property type="project" value="UniProtKB-UniRule"/>
</dbReference>
<dbReference type="SUPFAM" id="SSF52777">
    <property type="entry name" value="CoA-dependent acyltransferases"/>
    <property type="match status" value="1"/>
</dbReference>
<dbReference type="PANTHER" id="PTHR43416:SF5">
    <property type="entry name" value="DIHYDROLIPOYLLYSINE-RESIDUE SUCCINYLTRANSFERASE COMPONENT OF 2-OXOGLUTARATE DEHYDROGENASE COMPLEX, MITOCHONDRIAL"/>
    <property type="match status" value="1"/>
</dbReference>
<comment type="cofactor">
    <cofactor evidence="11">
        <name>(R)-lipoate</name>
        <dbReference type="ChEBI" id="CHEBI:83088"/>
    </cofactor>
    <text evidence="11">Binds 1 lipoyl cofactor covalently.</text>
</comment>
<evidence type="ECO:0000256" key="11">
    <source>
        <dbReference type="RuleBase" id="RU361138"/>
    </source>
</evidence>
<dbReference type="GO" id="GO:0006099">
    <property type="term" value="P:tricarboxylic acid cycle"/>
    <property type="evidence" value="ECO:0007669"/>
    <property type="project" value="UniProtKB-UniRule"/>
</dbReference>
<comment type="catalytic activity">
    <reaction evidence="10 11">
        <text>N(6)-[(R)-dihydrolipoyl]-L-lysyl-[protein] + succinyl-CoA = N(6)-[(R)-S(8)-succinyldihydrolipoyl]-L-lysyl-[protein] + CoA</text>
        <dbReference type="Rhea" id="RHEA:15213"/>
        <dbReference type="Rhea" id="RHEA-COMP:10475"/>
        <dbReference type="Rhea" id="RHEA-COMP:20092"/>
        <dbReference type="ChEBI" id="CHEBI:57287"/>
        <dbReference type="ChEBI" id="CHEBI:57292"/>
        <dbReference type="ChEBI" id="CHEBI:83100"/>
        <dbReference type="ChEBI" id="CHEBI:83120"/>
        <dbReference type="EC" id="2.3.1.61"/>
    </reaction>
</comment>
<dbReference type="CDD" id="cd06849">
    <property type="entry name" value="lipoyl_domain"/>
    <property type="match status" value="1"/>
</dbReference>
<evidence type="ECO:0000256" key="3">
    <source>
        <dbReference type="ARBA" id="ARBA00007317"/>
    </source>
</evidence>
<dbReference type="UniPathway" id="UPA00868">
    <property type="reaction ID" value="UER00840"/>
</dbReference>
<dbReference type="Pfam" id="PF02817">
    <property type="entry name" value="E3_binding"/>
    <property type="match status" value="1"/>
</dbReference>
<dbReference type="SUPFAM" id="SSF47005">
    <property type="entry name" value="Peripheral subunit-binding domain of 2-oxo acid dehydrogenase complex"/>
    <property type="match status" value="1"/>
</dbReference>
<feature type="domain" description="Lipoyl-binding" evidence="13">
    <location>
        <begin position="4"/>
        <end position="79"/>
    </location>
</feature>
<dbReference type="InterPro" id="IPR000089">
    <property type="entry name" value="Biotin_lipoyl"/>
</dbReference>
<dbReference type="EMBL" id="SJPM01000005">
    <property type="protein sequence ID" value="TWT96552.1"/>
    <property type="molecule type" value="Genomic_DNA"/>
</dbReference>
<keyword evidence="6 11" id="KW-0816">Tricarboxylic acid cycle</keyword>
<evidence type="ECO:0000259" key="13">
    <source>
        <dbReference type="PROSITE" id="PS50968"/>
    </source>
</evidence>
<dbReference type="GO" id="GO:0045252">
    <property type="term" value="C:oxoglutarate dehydrogenase complex"/>
    <property type="evidence" value="ECO:0007669"/>
    <property type="project" value="UniProtKB-UniRule"/>
</dbReference>
<dbReference type="Gene3D" id="4.10.320.10">
    <property type="entry name" value="E3-binding domain"/>
    <property type="match status" value="1"/>
</dbReference>
<evidence type="ECO:0000256" key="5">
    <source>
        <dbReference type="ARBA" id="ARBA00019511"/>
    </source>
</evidence>
<feature type="compositionally biased region" description="Low complexity" evidence="12">
    <location>
        <begin position="84"/>
        <end position="121"/>
    </location>
</feature>
<feature type="compositionally biased region" description="Low complexity" evidence="12">
    <location>
        <begin position="218"/>
        <end position="227"/>
    </location>
</feature>
<dbReference type="AlphaFoldDB" id="A0A5C6A976"/>
<evidence type="ECO:0000256" key="6">
    <source>
        <dbReference type="ARBA" id="ARBA00022532"/>
    </source>
</evidence>
<evidence type="ECO:0000256" key="4">
    <source>
        <dbReference type="ARBA" id="ARBA00012945"/>
    </source>
</evidence>
<comment type="caution">
    <text evidence="15">The sequence shown here is derived from an EMBL/GenBank/DDBJ whole genome shotgun (WGS) entry which is preliminary data.</text>
</comment>
<evidence type="ECO:0000256" key="12">
    <source>
        <dbReference type="SAM" id="MobiDB-lite"/>
    </source>
</evidence>
<comment type="function">
    <text evidence="1 11">E2 component of the 2-oxoglutarate dehydrogenase (OGDH) complex which catalyzes the second step in the conversion of 2-oxoglutarate to succinyl-CoA and CO(2).</text>
</comment>
<proteinExistence type="inferred from homology"/>
<keyword evidence="9 11" id="KW-0012">Acyltransferase</keyword>
<keyword evidence="8 11" id="KW-0450">Lipoyl</keyword>
<feature type="region of interest" description="Disordered" evidence="12">
    <location>
        <begin position="200"/>
        <end position="240"/>
    </location>
</feature>
<reference evidence="15 16" key="1">
    <citation type="submission" date="2019-02" db="EMBL/GenBank/DDBJ databases">
        <title>Deep-cultivation of Planctomycetes and their phenomic and genomic characterization uncovers novel biology.</title>
        <authorList>
            <person name="Wiegand S."/>
            <person name="Jogler M."/>
            <person name="Boedeker C."/>
            <person name="Pinto D."/>
            <person name="Vollmers J."/>
            <person name="Rivas-Marin E."/>
            <person name="Kohn T."/>
            <person name="Peeters S.H."/>
            <person name="Heuer A."/>
            <person name="Rast P."/>
            <person name="Oberbeckmann S."/>
            <person name="Bunk B."/>
            <person name="Jeske O."/>
            <person name="Meyerdierks A."/>
            <person name="Storesund J.E."/>
            <person name="Kallscheuer N."/>
            <person name="Luecker S."/>
            <person name="Lage O.M."/>
            <person name="Pohl T."/>
            <person name="Merkel B.J."/>
            <person name="Hornburger P."/>
            <person name="Mueller R.-W."/>
            <person name="Bruemmer F."/>
            <person name="Labrenz M."/>
            <person name="Spormann A.M."/>
            <person name="Op Den Camp H."/>
            <person name="Overmann J."/>
            <person name="Amann R."/>
            <person name="Jetten M.S.M."/>
            <person name="Mascher T."/>
            <person name="Medema M.H."/>
            <person name="Devos D.P."/>
            <person name="Kaster A.-K."/>
            <person name="Ovreas L."/>
            <person name="Rohde M."/>
            <person name="Galperin M.Y."/>
            <person name="Jogler C."/>
        </authorList>
    </citation>
    <scope>NUCLEOTIDE SEQUENCE [LARGE SCALE GENOMIC DNA]</scope>
    <source>
        <strain evidence="15 16">Pla100</strain>
    </source>
</reference>
<dbReference type="InterPro" id="IPR004167">
    <property type="entry name" value="PSBD"/>
</dbReference>
<evidence type="ECO:0000256" key="9">
    <source>
        <dbReference type="ARBA" id="ARBA00023315"/>
    </source>
</evidence>
<dbReference type="NCBIfam" id="NF004309">
    <property type="entry name" value="PRK05704.1"/>
    <property type="match status" value="1"/>
</dbReference>
<evidence type="ECO:0000256" key="10">
    <source>
        <dbReference type="ARBA" id="ARBA00052761"/>
    </source>
</evidence>
<dbReference type="InterPro" id="IPR050537">
    <property type="entry name" value="2-oxoacid_dehydrogenase"/>
</dbReference>
<dbReference type="Pfam" id="PF00364">
    <property type="entry name" value="Biotin_lipoyl"/>
    <property type="match status" value="1"/>
</dbReference>
<dbReference type="Gene3D" id="3.30.559.10">
    <property type="entry name" value="Chloramphenicol acetyltransferase-like domain"/>
    <property type="match status" value="1"/>
</dbReference>
<dbReference type="Proteomes" id="UP000316213">
    <property type="component" value="Unassembled WGS sequence"/>
</dbReference>
<feature type="compositionally biased region" description="Polar residues" evidence="12">
    <location>
        <begin position="228"/>
        <end position="240"/>
    </location>
</feature>
<dbReference type="GO" id="GO:0005829">
    <property type="term" value="C:cytosol"/>
    <property type="evidence" value="ECO:0007669"/>
    <property type="project" value="TreeGrafter"/>
</dbReference>
<evidence type="ECO:0000259" key="14">
    <source>
        <dbReference type="PROSITE" id="PS51826"/>
    </source>
</evidence>
<organism evidence="15 16">
    <name type="scientific">Neorhodopirellula pilleata</name>
    <dbReference type="NCBI Taxonomy" id="2714738"/>
    <lineage>
        <taxon>Bacteria</taxon>
        <taxon>Pseudomonadati</taxon>
        <taxon>Planctomycetota</taxon>
        <taxon>Planctomycetia</taxon>
        <taxon>Pirellulales</taxon>
        <taxon>Pirellulaceae</taxon>
        <taxon>Neorhodopirellula</taxon>
    </lineage>
</organism>
<dbReference type="InterPro" id="IPR011053">
    <property type="entry name" value="Single_hybrid_motif"/>
</dbReference>
<feature type="region of interest" description="Disordered" evidence="12">
    <location>
        <begin position="84"/>
        <end position="154"/>
    </location>
</feature>
<sequence length="474" mass="49576">MSEIIPVEVPTVGESISEVQIGTWLKKDGDFVQSGEDLVEIETEKASVQIPAPASGYLHNVLKASEEFAEVGETIASIKVAEAPAGGSSAGDSGNGSAANPSQAPASSSPAASEPVTATPASAPPTPSSNPPASAGHAPSGHVPSGHGGGSDRAKFVMPAAQRLLDEHQLSASDVPATGPGGRLLKEDVQAFIRNGGKSASAPAALASPAPTSPAPTPSTSQAMTAPQPSYSAPSLMSESSYRSEEVKPMSMLRRTIASRLVHAQQTAALLTTFNEINMAPVMQIRSKYKDAFLKKHGVKLGFMSFFAKATVEALRRFPAVNAEIRGDAMVYKNYQDIGIAIGGGKGLVVPVLRNVERMSFAEIEGSISEYARLAGENRLQPADLMGGTFTISNGGIYGSLLSTPIVNPPQSGILGLHSIQERPIAEDGQVVIRPMMYVALTYDHRIVDGREAVGFLVAIKETIEDPARLFLEV</sequence>
<dbReference type="Pfam" id="PF00198">
    <property type="entry name" value="2-oxoacid_dh"/>
    <property type="match status" value="1"/>
</dbReference>
<feature type="compositionally biased region" description="Low complexity" evidence="12">
    <location>
        <begin position="200"/>
        <end position="210"/>
    </location>
</feature>
<feature type="domain" description="Peripheral subunit-binding (PSBD)" evidence="14">
    <location>
        <begin position="156"/>
        <end position="193"/>
    </location>
</feature>
<dbReference type="InterPro" id="IPR036625">
    <property type="entry name" value="E3-bd_dom_sf"/>
</dbReference>
<gene>
    <name evidence="15" type="primary">sucB</name>
    <name evidence="15" type="ORF">Pla100_30350</name>
</gene>
<dbReference type="OrthoDB" id="9805770at2"/>
<evidence type="ECO:0000313" key="16">
    <source>
        <dbReference type="Proteomes" id="UP000316213"/>
    </source>
</evidence>
<dbReference type="InterPro" id="IPR023213">
    <property type="entry name" value="CAT-like_dom_sf"/>
</dbReference>
<dbReference type="NCBIfam" id="TIGR01347">
    <property type="entry name" value="sucB"/>
    <property type="match status" value="1"/>
</dbReference>
<protein>
    <recommendedName>
        <fullName evidence="5 11">Dihydrolipoyllysine-residue succinyltransferase component of 2-oxoglutarate dehydrogenase complex</fullName>
        <ecNumber evidence="4 11">2.3.1.61</ecNumber>
    </recommendedName>
    <alternativeName>
        <fullName evidence="11">2-oxoglutarate dehydrogenase complex component E2</fullName>
    </alternativeName>
</protein>
<evidence type="ECO:0000256" key="7">
    <source>
        <dbReference type="ARBA" id="ARBA00022679"/>
    </source>
</evidence>
<keyword evidence="7 11" id="KW-0808">Transferase</keyword>
<dbReference type="PROSITE" id="PS51826">
    <property type="entry name" value="PSBD"/>
    <property type="match status" value="1"/>
</dbReference>
<dbReference type="Gene3D" id="2.40.50.100">
    <property type="match status" value="1"/>
</dbReference>
<evidence type="ECO:0000313" key="15">
    <source>
        <dbReference type="EMBL" id="TWT96552.1"/>
    </source>
</evidence>
<name>A0A5C6A976_9BACT</name>
<comment type="pathway">
    <text evidence="2 11">Amino-acid degradation; L-lysine degradation via saccharopine pathway; glutaryl-CoA from L-lysine: step 6/6.</text>
</comment>
<dbReference type="InterPro" id="IPR001078">
    <property type="entry name" value="2-oxoacid_DH_actylTfrase"/>
</dbReference>
<keyword evidence="16" id="KW-1185">Reference proteome</keyword>
<dbReference type="PROSITE" id="PS00189">
    <property type="entry name" value="LIPOYL"/>
    <property type="match status" value="1"/>
</dbReference>
<dbReference type="PROSITE" id="PS50968">
    <property type="entry name" value="BIOTINYL_LIPOYL"/>
    <property type="match status" value="1"/>
</dbReference>
<evidence type="ECO:0000256" key="8">
    <source>
        <dbReference type="ARBA" id="ARBA00022823"/>
    </source>
</evidence>
<evidence type="ECO:0000256" key="1">
    <source>
        <dbReference type="ARBA" id="ARBA00004052"/>
    </source>
</evidence>
<dbReference type="RefSeq" id="WP_146578447.1">
    <property type="nucleotide sequence ID" value="NZ_SJPM01000005.1"/>
</dbReference>
<dbReference type="PANTHER" id="PTHR43416">
    <property type="entry name" value="DIHYDROLIPOYLLYSINE-RESIDUE SUCCINYLTRANSFERASE COMPONENT OF 2-OXOGLUTARATE DEHYDROGENASE COMPLEX, MITOCHONDRIAL-RELATED"/>
    <property type="match status" value="1"/>
</dbReference>
<feature type="compositionally biased region" description="Low complexity" evidence="12">
    <location>
        <begin position="131"/>
        <end position="145"/>
    </location>
</feature>
<evidence type="ECO:0000256" key="2">
    <source>
        <dbReference type="ARBA" id="ARBA00005145"/>
    </source>
</evidence>
<accession>A0A5C6A976</accession>
<dbReference type="InterPro" id="IPR006255">
    <property type="entry name" value="SucB"/>
</dbReference>
<dbReference type="EC" id="2.3.1.61" evidence="4 11"/>
<comment type="similarity">
    <text evidence="3 11">Belongs to the 2-oxoacid dehydrogenase family.</text>
</comment>
<dbReference type="SUPFAM" id="SSF51230">
    <property type="entry name" value="Single hybrid motif"/>
    <property type="match status" value="1"/>
</dbReference>
<dbReference type="GO" id="GO:0004149">
    <property type="term" value="F:dihydrolipoyllysine-residue succinyltransferase activity"/>
    <property type="evidence" value="ECO:0007669"/>
    <property type="project" value="UniProtKB-UniRule"/>
</dbReference>